<keyword evidence="3" id="KW-1185">Reference proteome</keyword>
<protein>
    <submittedName>
        <fullName evidence="2">Uncharacterized protein</fullName>
    </submittedName>
</protein>
<dbReference type="EMBL" id="FOEF01000003">
    <property type="protein sequence ID" value="SEP03046.1"/>
    <property type="molecule type" value="Genomic_DNA"/>
</dbReference>
<name>A0A1H8UIX7_9PSEU</name>
<feature type="region of interest" description="Disordered" evidence="1">
    <location>
        <begin position="1"/>
        <end position="24"/>
    </location>
</feature>
<accession>A0A1H8UIX7</accession>
<sequence length="45" mass="4841">MMTTSENEEHPMPGKAMHQARSNERASLCDELCPLCALATPGSPP</sequence>
<evidence type="ECO:0000313" key="3">
    <source>
        <dbReference type="Proteomes" id="UP000198582"/>
    </source>
</evidence>
<dbReference type="STRING" id="394193.SAMN04489732_103303"/>
<dbReference type="AlphaFoldDB" id="A0A1H8UIX7"/>
<dbReference type="Proteomes" id="UP000198582">
    <property type="component" value="Unassembled WGS sequence"/>
</dbReference>
<dbReference type="RefSeq" id="WP_177231246.1">
    <property type="nucleotide sequence ID" value="NZ_FOEF01000003.1"/>
</dbReference>
<evidence type="ECO:0000256" key="1">
    <source>
        <dbReference type="SAM" id="MobiDB-lite"/>
    </source>
</evidence>
<reference evidence="2 3" key="1">
    <citation type="submission" date="2016-10" db="EMBL/GenBank/DDBJ databases">
        <authorList>
            <person name="de Groot N.N."/>
        </authorList>
    </citation>
    <scope>NUCLEOTIDE SEQUENCE [LARGE SCALE GENOMIC DNA]</scope>
    <source>
        <strain evidence="2 3">DSM 44993</strain>
    </source>
</reference>
<evidence type="ECO:0000313" key="2">
    <source>
        <dbReference type="EMBL" id="SEP03046.1"/>
    </source>
</evidence>
<gene>
    <name evidence="2" type="ORF">SAMN04489732_103303</name>
</gene>
<proteinExistence type="predicted"/>
<organism evidence="2 3">
    <name type="scientific">Amycolatopsis saalfeldensis</name>
    <dbReference type="NCBI Taxonomy" id="394193"/>
    <lineage>
        <taxon>Bacteria</taxon>
        <taxon>Bacillati</taxon>
        <taxon>Actinomycetota</taxon>
        <taxon>Actinomycetes</taxon>
        <taxon>Pseudonocardiales</taxon>
        <taxon>Pseudonocardiaceae</taxon>
        <taxon>Amycolatopsis</taxon>
    </lineage>
</organism>